<dbReference type="GO" id="GO:0000139">
    <property type="term" value="C:Golgi membrane"/>
    <property type="evidence" value="ECO:0007669"/>
    <property type="project" value="UniProtKB-SubCell"/>
</dbReference>
<dbReference type="InterPro" id="IPR036779">
    <property type="entry name" value="LysM_dom_sf"/>
</dbReference>
<dbReference type="RefSeq" id="XP_003653214.1">
    <property type="nucleotide sequence ID" value="XM_003653166.1"/>
</dbReference>
<dbReference type="Pfam" id="PF04161">
    <property type="entry name" value="Arv1"/>
    <property type="match status" value="1"/>
</dbReference>
<feature type="region of interest" description="Disordered" evidence="11">
    <location>
        <begin position="545"/>
        <end position="623"/>
    </location>
</feature>
<feature type="compositionally biased region" description="Low complexity" evidence="11">
    <location>
        <begin position="396"/>
        <end position="409"/>
    </location>
</feature>
<accession>G2R4D4</accession>
<evidence type="ECO:0000256" key="10">
    <source>
        <dbReference type="RuleBase" id="RU368065"/>
    </source>
</evidence>
<dbReference type="GO" id="GO:0005789">
    <property type="term" value="C:endoplasmic reticulum membrane"/>
    <property type="evidence" value="ECO:0007669"/>
    <property type="project" value="UniProtKB-SubCell"/>
</dbReference>
<dbReference type="KEGG" id="ttt:THITE_66503"/>
<keyword evidence="13" id="KW-1185">Reference proteome</keyword>
<dbReference type="Proteomes" id="UP000008181">
    <property type="component" value="Chromosome 2"/>
</dbReference>
<feature type="compositionally biased region" description="Basic and acidic residues" evidence="11">
    <location>
        <begin position="298"/>
        <end position="309"/>
    </location>
</feature>
<proteinExistence type="inferred from homology"/>
<gene>
    <name evidence="12" type="ORF">THITE_66503</name>
</gene>
<dbReference type="AlphaFoldDB" id="G2R4D4"/>
<evidence type="ECO:0000256" key="3">
    <source>
        <dbReference type="ARBA" id="ARBA00022448"/>
    </source>
</evidence>
<dbReference type="InterPro" id="IPR007290">
    <property type="entry name" value="Arv1"/>
</dbReference>
<dbReference type="OrthoDB" id="2192830at2759"/>
<dbReference type="GO" id="GO:0032366">
    <property type="term" value="P:intracellular sterol transport"/>
    <property type="evidence" value="ECO:0007669"/>
    <property type="project" value="UniProtKB-UniRule"/>
</dbReference>
<reference evidence="12 13" key="1">
    <citation type="journal article" date="2011" name="Nat. Biotechnol.">
        <title>Comparative genomic analysis of the thermophilic biomass-degrading fungi Myceliophthora thermophila and Thielavia terrestris.</title>
        <authorList>
            <person name="Berka R.M."/>
            <person name="Grigoriev I.V."/>
            <person name="Otillar R."/>
            <person name="Salamov A."/>
            <person name="Grimwood J."/>
            <person name="Reid I."/>
            <person name="Ishmael N."/>
            <person name="John T."/>
            <person name="Darmond C."/>
            <person name="Moisan M.-C."/>
            <person name="Henrissat B."/>
            <person name="Coutinho P.M."/>
            <person name="Lombard V."/>
            <person name="Natvig D.O."/>
            <person name="Lindquist E."/>
            <person name="Schmutz J."/>
            <person name="Lucas S."/>
            <person name="Harris P."/>
            <person name="Powlowski J."/>
            <person name="Bellemare A."/>
            <person name="Taylor D."/>
            <person name="Butler G."/>
            <person name="de Vries R.P."/>
            <person name="Allijn I.E."/>
            <person name="van den Brink J."/>
            <person name="Ushinsky S."/>
            <person name="Storms R."/>
            <person name="Powell A.J."/>
            <person name="Paulsen I.T."/>
            <person name="Elbourne L.D.H."/>
            <person name="Baker S.E."/>
            <person name="Magnuson J."/>
            <person name="LaBoissiere S."/>
            <person name="Clutterbuck A.J."/>
            <person name="Martinez D."/>
            <person name="Wogulis M."/>
            <person name="de Leon A.L."/>
            <person name="Rey M.W."/>
            <person name="Tsang A."/>
        </authorList>
    </citation>
    <scope>NUCLEOTIDE SEQUENCE [LARGE SCALE GENOMIC DNA]</scope>
    <source>
        <strain evidence="13">ATCC 38088 / NRRL 8126</strain>
    </source>
</reference>
<evidence type="ECO:0000313" key="13">
    <source>
        <dbReference type="Proteomes" id="UP000008181"/>
    </source>
</evidence>
<evidence type="ECO:0000256" key="8">
    <source>
        <dbReference type="ARBA" id="ARBA00023098"/>
    </source>
</evidence>
<evidence type="ECO:0000313" key="12">
    <source>
        <dbReference type="EMBL" id="AEO66878.1"/>
    </source>
</evidence>
<evidence type="ECO:0000256" key="6">
    <source>
        <dbReference type="ARBA" id="ARBA00022989"/>
    </source>
</evidence>
<dbReference type="GO" id="GO:0016125">
    <property type="term" value="P:sterol metabolic process"/>
    <property type="evidence" value="ECO:0007669"/>
    <property type="project" value="UniProtKB-UniRule"/>
</dbReference>
<dbReference type="Gene3D" id="3.10.350.10">
    <property type="entry name" value="LysM domain"/>
    <property type="match status" value="1"/>
</dbReference>
<comment type="subcellular location">
    <subcellularLocation>
        <location evidence="1 10">Endoplasmic reticulum membrane</location>
        <topology evidence="1 10">Multi-pass membrane protein</topology>
    </subcellularLocation>
    <subcellularLocation>
        <location evidence="10">Golgi apparatus membrane</location>
        <topology evidence="10">Multi-pass membrane protein</topology>
    </subcellularLocation>
</comment>
<feature type="region of interest" description="Disordered" evidence="11">
    <location>
        <begin position="1"/>
        <end position="73"/>
    </location>
</feature>
<feature type="compositionally biased region" description="Polar residues" evidence="11">
    <location>
        <begin position="411"/>
        <end position="429"/>
    </location>
</feature>
<evidence type="ECO:0000256" key="9">
    <source>
        <dbReference type="ARBA" id="ARBA00023136"/>
    </source>
</evidence>
<dbReference type="eggNOG" id="KOG3134">
    <property type="taxonomic scope" value="Eukaryota"/>
</dbReference>
<comment type="function">
    <text evidence="10">Regulates also the sphingolipid metabolism.</text>
</comment>
<feature type="compositionally biased region" description="Polar residues" evidence="11">
    <location>
        <begin position="31"/>
        <end position="73"/>
    </location>
</feature>
<keyword evidence="10" id="KW-0333">Golgi apparatus</keyword>
<evidence type="ECO:0000256" key="5">
    <source>
        <dbReference type="ARBA" id="ARBA00022824"/>
    </source>
</evidence>
<evidence type="ECO:0000256" key="7">
    <source>
        <dbReference type="ARBA" id="ARBA00023055"/>
    </source>
</evidence>
<keyword evidence="9" id="KW-0472">Membrane</keyword>
<keyword evidence="5 10" id="KW-0256">Endoplasmic reticulum</keyword>
<dbReference type="EMBL" id="CP003010">
    <property type="protein sequence ID" value="AEO66878.1"/>
    <property type="molecule type" value="Genomic_DNA"/>
</dbReference>
<name>G2R4D4_THETT</name>
<evidence type="ECO:0000256" key="2">
    <source>
        <dbReference type="ARBA" id="ARBA00009187"/>
    </source>
</evidence>
<feature type="region of interest" description="Disordered" evidence="11">
    <location>
        <begin position="359"/>
        <end position="460"/>
    </location>
</feature>
<feature type="region of interest" description="Disordered" evidence="11">
    <location>
        <begin position="278"/>
        <end position="331"/>
    </location>
</feature>
<dbReference type="GO" id="GO:0032541">
    <property type="term" value="C:cortical endoplasmic reticulum"/>
    <property type="evidence" value="ECO:0007669"/>
    <property type="project" value="TreeGrafter"/>
</dbReference>
<dbReference type="GeneID" id="11514899"/>
<protein>
    <recommendedName>
        <fullName evidence="10">Protein ARV</fullName>
    </recommendedName>
</protein>
<keyword evidence="3 10" id="KW-0813">Transport</keyword>
<dbReference type="GO" id="GO:0097036">
    <property type="term" value="P:regulation of plasma membrane sterol distribution"/>
    <property type="evidence" value="ECO:0007669"/>
    <property type="project" value="UniProtKB-UniRule"/>
</dbReference>
<organism evidence="12 13">
    <name type="scientific">Thermothielavioides terrestris (strain ATCC 38088 / NRRL 8126)</name>
    <name type="common">Thielavia terrestris</name>
    <dbReference type="NCBI Taxonomy" id="578455"/>
    <lineage>
        <taxon>Eukaryota</taxon>
        <taxon>Fungi</taxon>
        <taxon>Dikarya</taxon>
        <taxon>Ascomycota</taxon>
        <taxon>Pezizomycotina</taxon>
        <taxon>Sordariomycetes</taxon>
        <taxon>Sordariomycetidae</taxon>
        <taxon>Sordariales</taxon>
        <taxon>Chaetomiaceae</taxon>
        <taxon>Thermothielavioides</taxon>
        <taxon>Thermothielavioides terrestris</taxon>
    </lineage>
</organism>
<keyword evidence="4" id="KW-0812">Transmembrane</keyword>
<comment type="similarity">
    <text evidence="2 10">Belongs to the ARV1 family.</text>
</comment>
<feature type="compositionally biased region" description="Low complexity" evidence="11">
    <location>
        <begin position="595"/>
        <end position="609"/>
    </location>
</feature>
<feature type="compositionally biased region" description="Gly residues" evidence="11">
    <location>
        <begin position="555"/>
        <end position="564"/>
    </location>
</feature>
<feature type="compositionally biased region" description="Basic and acidic residues" evidence="11">
    <location>
        <begin position="447"/>
        <end position="460"/>
    </location>
</feature>
<evidence type="ECO:0000256" key="1">
    <source>
        <dbReference type="ARBA" id="ARBA00004477"/>
    </source>
</evidence>
<evidence type="ECO:0000256" key="11">
    <source>
        <dbReference type="SAM" id="MobiDB-lite"/>
    </source>
</evidence>
<feature type="region of interest" description="Disordered" evidence="11">
    <location>
        <begin position="118"/>
        <end position="165"/>
    </location>
</feature>
<dbReference type="HOGENOM" id="CLU_015384_0_0_1"/>
<keyword evidence="7 10" id="KW-0445">Lipid transport</keyword>
<feature type="compositionally biased region" description="Polar residues" evidence="11">
    <location>
        <begin position="315"/>
        <end position="325"/>
    </location>
</feature>
<dbReference type="PANTHER" id="PTHR14467:SF0">
    <property type="entry name" value="PROTEIN ARV1"/>
    <property type="match status" value="1"/>
</dbReference>
<feature type="compositionally biased region" description="Polar residues" evidence="11">
    <location>
        <begin position="1"/>
        <end position="22"/>
    </location>
</feature>
<keyword evidence="8 10" id="KW-0443">Lipid metabolism</keyword>
<keyword evidence="10" id="KW-0746">Sphingolipid metabolism</keyword>
<feature type="compositionally biased region" description="Polar residues" evidence="11">
    <location>
        <begin position="370"/>
        <end position="393"/>
    </location>
</feature>
<comment type="function">
    <text evidence="10">Mediator of sterol homeostasis involved in sterol uptake, trafficking and distribution into membranes.</text>
</comment>
<dbReference type="STRING" id="578455.G2R4D4"/>
<dbReference type="GO" id="GO:0006665">
    <property type="term" value="P:sphingolipid metabolic process"/>
    <property type="evidence" value="ECO:0007669"/>
    <property type="project" value="UniProtKB-UniRule"/>
</dbReference>
<sequence>MIPSRHSSSSTLTPDTRESATASVRPRNRRLLTTQDDAGSSSALSSPNRTPSRGASPIPSTHIGSVTGRNDSSADIVQRNARGKSPGVARGLLDASWAPSWASVQQLASSLLAGVAEGSGVRPSSREGSKLRKPTGQVRYQDDRRNDNWGPEPPAETRPRPQDIAAGSLAKREAALKAMRTVSILESHDGVNGGLDVTGRFKKRSSDEDLRGTAQTQGAEEYLAYIHHVQTTDTYAGVVLKYRCREDAFRKANGLWSRDSIQVRKWLAIPVEACEVKGRPCDPPTNPSSKVDLLSRTPDARDPFGRDGQDGFFASSANGKSNQTTSEEDSKPWTHVRWVSIDSHPHPVEVARVPRKALGYFPPRRKKSIHTTSTLSTPRASTDLPTVTVSESGVESPRSTSSRRPSLLSNRGASSASTPRNRLSSFGSNTDDRRPAWMRRPGGVGSLDRHVREPGPERDYFNTWTNKHLPGLNIDSLPSMSVMGSESARFGFARPDDNAPVAIVESPFEEGRDATSASRQGTGLDKAAAAIETWIRGAFERARQGPLTPVLGPPGRQGAGGAGVAGAPDRGGDLIELADTGSDDGRYESSAWDTGGLLSSLSGPASGSASRDRPGTGSSPGRHMPICIECRHPVKTLWREGGGDKSGGHNIRLTVCKNCGRFCDKYVEHDFVVLFIDLVLIKPQVYRHLLHNTLMKDEDEFAPSIIRLGILLLLFDVYLTWARIERQSVPDADSADGSSTNFGRLAQQPIVYQYMFFLLLCTLSTVAFHGSIRFLTSSPYSPLALLGVLPRYPRPNSVSTALLVSSSTKLFPILMVIWEYDVPAAARSLGWAVVANNVEALKILLDCGYGVAALLATAGAVSRWVVGRAVLWAAGLEGVDSAGEAGVAEDGRAFVAMLMYVRDWAGRLAVG</sequence>
<evidence type="ECO:0000256" key="4">
    <source>
        <dbReference type="ARBA" id="ARBA00022692"/>
    </source>
</evidence>
<keyword evidence="6" id="KW-1133">Transmembrane helix</keyword>
<dbReference type="PANTHER" id="PTHR14467">
    <property type="entry name" value="ARV1"/>
    <property type="match status" value="1"/>
</dbReference>